<keyword evidence="4" id="KW-1185">Reference proteome</keyword>
<keyword evidence="2" id="KW-0472">Membrane</keyword>
<evidence type="ECO:0000256" key="1">
    <source>
        <dbReference type="SAM" id="MobiDB-lite"/>
    </source>
</evidence>
<sequence length="282" mass="32014">MSTVIYISQVILTVMLSSLDYILDEYYTFFTNETTSHCKNNGDSYFQEFESDDLGSNVLLMGCSELDSHWIGLKKIEPWWDAVDKDDREIFFDRFEEQMKDKESIDISLGKRGLTDCILPESDLTLSFSSRNDSNASKSGSSNTTHEPSGLGNINRAQLLEALCHSQTRARKAEKLAQDACNEKDDIINLFFQQASCLFAYKQWLRLLQMETMCLHLRTQNQPANPGFLPQARNNGPTSRKMKWGKTRRCISKWAVAFAVGFGLASAGLLVGWTIGWLFPAW</sequence>
<organism evidence="3 4">
    <name type="scientific">Phtheirospermum japonicum</name>
    <dbReference type="NCBI Taxonomy" id="374723"/>
    <lineage>
        <taxon>Eukaryota</taxon>
        <taxon>Viridiplantae</taxon>
        <taxon>Streptophyta</taxon>
        <taxon>Embryophyta</taxon>
        <taxon>Tracheophyta</taxon>
        <taxon>Spermatophyta</taxon>
        <taxon>Magnoliopsida</taxon>
        <taxon>eudicotyledons</taxon>
        <taxon>Gunneridae</taxon>
        <taxon>Pentapetalae</taxon>
        <taxon>asterids</taxon>
        <taxon>lamiids</taxon>
        <taxon>Lamiales</taxon>
        <taxon>Orobanchaceae</taxon>
        <taxon>Orobanchaceae incertae sedis</taxon>
        <taxon>Phtheirospermum</taxon>
    </lineage>
</organism>
<evidence type="ECO:0000313" key="4">
    <source>
        <dbReference type="Proteomes" id="UP000653305"/>
    </source>
</evidence>
<accession>A0A830C3M4</accession>
<feature type="transmembrane region" description="Helical" evidence="2">
    <location>
        <begin position="254"/>
        <end position="279"/>
    </location>
</feature>
<feature type="region of interest" description="Disordered" evidence="1">
    <location>
        <begin position="129"/>
        <end position="151"/>
    </location>
</feature>
<gene>
    <name evidence="3" type="ORF">PHJA_001511000</name>
</gene>
<proteinExistence type="predicted"/>
<evidence type="ECO:0000313" key="3">
    <source>
        <dbReference type="EMBL" id="GFP93666.1"/>
    </source>
</evidence>
<dbReference type="EMBL" id="BMAC01000321">
    <property type="protein sequence ID" value="GFP93666.1"/>
    <property type="molecule type" value="Genomic_DNA"/>
</dbReference>
<name>A0A830C3M4_9LAMI</name>
<keyword evidence="2" id="KW-1133">Transmembrane helix</keyword>
<reference evidence="3" key="1">
    <citation type="submission" date="2020-07" db="EMBL/GenBank/DDBJ databases">
        <title>Ethylene signaling mediates host invasion by parasitic plants.</title>
        <authorList>
            <person name="Yoshida S."/>
        </authorList>
    </citation>
    <scope>NUCLEOTIDE SEQUENCE</scope>
    <source>
        <strain evidence="3">Okayama</strain>
    </source>
</reference>
<dbReference type="PANTHER" id="PTHR33868">
    <property type="entry name" value="EXPRESSED PROTEIN"/>
    <property type="match status" value="1"/>
</dbReference>
<protein>
    <submittedName>
        <fullName evidence="3">Uncharacterized protein</fullName>
    </submittedName>
</protein>
<dbReference type="OrthoDB" id="1920951at2759"/>
<evidence type="ECO:0000256" key="2">
    <source>
        <dbReference type="SAM" id="Phobius"/>
    </source>
</evidence>
<dbReference type="Proteomes" id="UP000653305">
    <property type="component" value="Unassembled WGS sequence"/>
</dbReference>
<dbReference type="PANTHER" id="PTHR33868:SF18">
    <property type="entry name" value="TRANSMEMBRANE PROTEIN"/>
    <property type="match status" value="1"/>
</dbReference>
<comment type="caution">
    <text evidence="3">The sequence shown here is derived from an EMBL/GenBank/DDBJ whole genome shotgun (WGS) entry which is preliminary data.</text>
</comment>
<keyword evidence="2" id="KW-0812">Transmembrane</keyword>
<feature type="compositionally biased region" description="Polar residues" evidence="1">
    <location>
        <begin position="129"/>
        <end position="147"/>
    </location>
</feature>
<dbReference type="AlphaFoldDB" id="A0A830C3M4"/>